<dbReference type="InterPro" id="IPR036249">
    <property type="entry name" value="Thioredoxin-like_sf"/>
</dbReference>
<feature type="domain" description="Thioredoxin" evidence="1">
    <location>
        <begin position="4"/>
        <end position="91"/>
    </location>
</feature>
<dbReference type="InterPro" id="IPR013766">
    <property type="entry name" value="Thioredoxin_domain"/>
</dbReference>
<dbReference type="SUPFAM" id="SSF52833">
    <property type="entry name" value="Thioredoxin-like"/>
    <property type="match status" value="1"/>
</dbReference>
<dbReference type="AlphaFoldDB" id="A0A383B7J9"/>
<organism evidence="2">
    <name type="scientific">marine metagenome</name>
    <dbReference type="NCBI Taxonomy" id="408172"/>
    <lineage>
        <taxon>unclassified sequences</taxon>
        <taxon>metagenomes</taxon>
        <taxon>ecological metagenomes</taxon>
    </lineage>
</organism>
<dbReference type="Gene3D" id="3.40.30.10">
    <property type="entry name" value="Glutaredoxin"/>
    <property type="match status" value="1"/>
</dbReference>
<dbReference type="CDD" id="cd02947">
    <property type="entry name" value="TRX_family"/>
    <property type="match status" value="1"/>
</dbReference>
<evidence type="ECO:0000313" key="2">
    <source>
        <dbReference type="EMBL" id="SVE15368.1"/>
    </source>
</evidence>
<gene>
    <name evidence="2" type="ORF">METZ01_LOCUS468222</name>
</gene>
<proteinExistence type="predicted"/>
<dbReference type="EMBL" id="UINC01197739">
    <property type="protein sequence ID" value="SVE15368.1"/>
    <property type="molecule type" value="Genomic_DNA"/>
</dbReference>
<name>A0A383B7J9_9ZZZZ</name>
<dbReference type="Pfam" id="PF00085">
    <property type="entry name" value="Thioredoxin"/>
    <property type="match status" value="1"/>
</dbReference>
<protein>
    <recommendedName>
        <fullName evidence="1">Thioredoxin domain-containing protein</fullName>
    </recommendedName>
</protein>
<accession>A0A383B7J9</accession>
<sequence length="108" mass="12661">MPRLTDENFDELRLVDHVGQSIIIFSADWCPYCISFFNNWKEYSRVHSVMIADLTSVDSRLWDDFELKVVPSMAIFEDGTMQKRWDGVLERGLTIDQIEDVNSYFSKS</sequence>
<evidence type="ECO:0000259" key="1">
    <source>
        <dbReference type="Pfam" id="PF00085"/>
    </source>
</evidence>
<reference evidence="2" key="1">
    <citation type="submission" date="2018-05" db="EMBL/GenBank/DDBJ databases">
        <authorList>
            <person name="Lanie J.A."/>
            <person name="Ng W.-L."/>
            <person name="Kazmierczak K.M."/>
            <person name="Andrzejewski T.M."/>
            <person name="Davidsen T.M."/>
            <person name="Wayne K.J."/>
            <person name="Tettelin H."/>
            <person name="Glass J.I."/>
            <person name="Rusch D."/>
            <person name="Podicherti R."/>
            <person name="Tsui H.-C.T."/>
            <person name="Winkler M.E."/>
        </authorList>
    </citation>
    <scope>NUCLEOTIDE SEQUENCE</scope>
</reference>